<protein>
    <recommendedName>
        <fullName evidence="3">DUF4097 domain-containing protein</fullName>
    </recommendedName>
</protein>
<name>A0A9E8SN24_9BACT</name>
<evidence type="ECO:0000313" key="2">
    <source>
        <dbReference type="Proteomes" id="UP001164653"/>
    </source>
</evidence>
<evidence type="ECO:0008006" key="3">
    <source>
        <dbReference type="Google" id="ProtNLM"/>
    </source>
</evidence>
<sequence>MKPLKIFYRYILSTLPALALIATIGQVRAQGVLQVATKTIEKTIGSPAVRTLFITAEKADIEMTTWNKAEITIVLELSARHPDRNTAATDLSKVQYIADRNGKDYFLRNYIVLKDGENKPVSNVKARYVIHLPPSCSVDLKNSFGTITLKGLTNSIQLKADFCTTNLVDLRGKGQVNTSFGELKGTDLSGVFTFTSDHTRLHLNQVAGVIRLDADYGNVDIYPTIGLTSLAIKSKKAEITLLTKNWQIFDYTIQSAYATMKLPNGFKWTRNTADFKDAFFNRNQLANVDINAEFGNVTIR</sequence>
<dbReference type="Proteomes" id="UP001164653">
    <property type="component" value="Chromosome"/>
</dbReference>
<keyword evidence="2" id="KW-1185">Reference proteome</keyword>
<reference evidence="1" key="1">
    <citation type="submission" date="2022-11" db="EMBL/GenBank/DDBJ databases">
        <title>Dyadobacter pollutisoli sp. nov., isolated from plastic dumped soil.</title>
        <authorList>
            <person name="Kim J.M."/>
            <person name="Kim K.R."/>
            <person name="Lee J.K."/>
            <person name="Hao L."/>
            <person name="Jeon C.O."/>
        </authorList>
    </citation>
    <scope>NUCLEOTIDE SEQUENCE</scope>
    <source>
        <strain evidence="1">U1</strain>
    </source>
</reference>
<dbReference type="EMBL" id="CP112998">
    <property type="protein sequence ID" value="WAC14808.1"/>
    <property type="molecule type" value="Genomic_DNA"/>
</dbReference>
<dbReference type="AlphaFoldDB" id="A0A9E8SN24"/>
<accession>A0A9E8SN24</accession>
<dbReference type="KEGG" id="dpf:ON006_12755"/>
<evidence type="ECO:0000313" key="1">
    <source>
        <dbReference type="EMBL" id="WAC14808.1"/>
    </source>
</evidence>
<gene>
    <name evidence="1" type="ORF">ON006_12755</name>
</gene>
<dbReference type="RefSeq" id="WP_244820175.1">
    <property type="nucleotide sequence ID" value="NZ_CP112998.1"/>
</dbReference>
<proteinExistence type="predicted"/>
<organism evidence="1 2">
    <name type="scientific">Dyadobacter pollutisoli</name>
    <dbReference type="NCBI Taxonomy" id="2910158"/>
    <lineage>
        <taxon>Bacteria</taxon>
        <taxon>Pseudomonadati</taxon>
        <taxon>Bacteroidota</taxon>
        <taxon>Cytophagia</taxon>
        <taxon>Cytophagales</taxon>
        <taxon>Spirosomataceae</taxon>
        <taxon>Dyadobacter</taxon>
    </lineage>
</organism>